<name>A0A4Q9PH53_9APHY</name>
<reference evidence="1 2" key="1">
    <citation type="submission" date="2019-01" db="EMBL/GenBank/DDBJ databases">
        <title>Draft genome sequences of three monokaryotic isolates of the white-rot basidiomycete fungus Dichomitus squalens.</title>
        <authorList>
            <consortium name="DOE Joint Genome Institute"/>
            <person name="Lopez S.C."/>
            <person name="Andreopoulos B."/>
            <person name="Pangilinan J."/>
            <person name="Lipzen A."/>
            <person name="Riley R."/>
            <person name="Ahrendt S."/>
            <person name="Ng V."/>
            <person name="Barry K."/>
            <person name="Daum C."/>
            <person name="Grigoriev I.V."/>
            <person name="Hilden K.S."/>
            <person name="Makela M.R."/>
            <person name="de Vries R.P."/>
        </authorList>
    </citation>
    <scope>NUCLEOTIDE SEQUENCE [LARGE SCALE GENOMIC DNA]</scope>
    <source>
        <strain evidence="1 2">CBS 464.89</strain>
    </source>
</reference>
<keyword evidence="2" id="KW-1185">Reference proteome</keyword>
<dbReference type="AlphaFoldDB" id="A0A4Q9PH53"/>
<gene>
    <name evidence="1" type="ORF">BD310DRAFT_939691</name>
</gene>
<evidence type="ECO:0000313" key="2">
    <source>
        <dbReference type="Proteomes" id="UP000292082"/>
    </source>
</evidence>
<proteinExistence type="predicted"/>
<dbReference type="Proteomes" id="UP000292082">
    <property type="component" value="Unassembled WGS sequence"/>
</dbReference>
<evidence type="ECO:0000313" key="1">
    <source>
        <dbReference type="EMBL" id="TBU52711.1"/>
    </source>
</evidence>
<protein>
    <submittedName>
        <fullName evidence="1">Uncharacterized protein</fullName>
    </submittedName>
</protein>
<accession>A0A4Q9PH53</accession>
<organism evidence="1 2">
    <name type="scientific">Dichomitus squalens</name>
    <dbReference type="NCBI Taxonomy" id="114155"/>
    <lineage>
        <taxon>Eukaryota</taxon>
        <taxon>Fungi</taxon>
        <taxon>Dikarya</taxon>
        <taxon>Basidiomycota</taxon>
        <taxon>Agaricomycotina</taxon>
        <taxon>Agaricomycetes</taxon>
        <taxon>Polyporales</taxon>
        <taxon>Polyporaceae</taxon>
        <taxon>Dichomitus</taxon>
    </lineage>
</organism>
<dbReference type="EMBL" id="ML145240">
    <property type="protein sequence ID" value="TBU52711.1"/>
    <property type="molecule type" value="Genomic_DNA"/>
</dbReference>
<sequence>MRGMEYPFQSHLAIYETVTKLDRLDVLSLYYIGNTCLKAISQLQEGTPELESPTAWLICCASEHVPINDAPLRPLPRPPLRLHIHSRLEAFPHKARFVTLGQWRRHPDERLWGTPRS</sequence>